<gene>
    <name evidence="5" type="ORF">SAMN05421874_10727</name>
</gene>
<organism evidence="5 6">
    <name type="scientific">Nonomuraea maritima</name>
    <dbReference type="NCBI Taxonomy" id="683260"/>
    <lineage>
        <taxon>Bacteria</taxon>
        <taxon>Bacillati</taxon>
        <taxon>Actinomycetota</taxon>
        <taxon>Actinomycetes</taxon>
        <taxon>Streptosporangiales</taxon>
        <taxon>Streptosporangiaceae</taxon>
        <taxon>Nonomuraea</taxon>
    </lineage>
</organism>
<dbReference type="SUPFAM" id="SSF52172">
    <property type="entry name" value="CheY-like"/>
    <property type="match status" value="1"/>
</dbReference>
<dbReference type="Gene3D" id="3.40.50.2300">
    <property type="match status" value="1"/>
</dbReference>
<protein>
    <submittedName>
        <fullName evidence="5">Response regulator receiver domain-containing protein</fullName>
    </submittedName>
</protein>
<proteinExistence type="predicted"/>
<dbReference type="SMART" id="SM00448">
    <property type="entry name" value="REC"/>
    <property type="match status" value="1"/>
</dbReference>
<reference evidence="5 6" key="1">
    <citation type="submission" date="2016-10" db="EMBL/GenBank/DDBJ databases">
        <authorList>
            <person name="de Groot N.N."/>
        </authorList>
    </citation>
    <scope>NUCLEOTIDE SEQUENCE [LARGE SCALE GENOMIC DNA]</scope>
    <source>
        <strain evidence="5 6">CGMCC 4.5681</strain>
    </source>
</reference>
<dbReference type="PROSITE" id="PS50110">
    <property type="entry name" value="RESPONSE_REGULATORY"/>
    <property type="match status" value="1"/>
</dbReference>
<evidence type="ECO:0000313" key="5">
    <source>
        <dbReference type="EMBL" id="SDK34758.1"/>
    </source>
</evidence>
<feature type="modified residue" description="4-aspartylphosphate" evidence="3">
    <location>
        <position position="66"/>
    </location>
</feature>
<sequence length="131" mass="14176">MYGSRTPWQHQRMAPTAVVVDDHADFRAQAVQLLRAAGYEVVGCCPDGNSAIAAIEATRPDLVLLDVQLPDIDGFRVLAHVEELDADPAIVLTSTREEADYGTRVARSGAAGFITKAELSVQSLSRVVTRR</sequence>
<keyword evidence="6" id="KW-1185">Reference proteome</keyword>
<feature type="domain" description="Response regulatory" evidence="4">
    <location>
        <begin position="16"/>
        <end position="131"/>
    </location>
</feature>
<dbReference type="EMBL" id="FNFB01000007">
    <property type="protein sequence ID" value="SDK34758.1"/>
    <property type="molecule type" value="Genomic_DNA"/>
</dbReference>
<dbReference type="CDD" id="cd17535">
    <property type="entry name" value="REC_NarL-like"/>
    <property type="match status" value="1"/>
</dbReference>
<dbReference type="STRING" id="683260.SAMN05421874_10727"/>
<dbReference type="Proteomes" id="UP000198683">
    <property type="component" value="Unassembled WGS sequence"/>
</dbReference>
<dbReference type="InterPro" id="IPR058245">
    <property type="entry name" value="NreC/VraR/RcsB-like_REC"/>
</dbReference>
<evidence type="ECO:0000256" key="3">
    <source>
        <dbReference type="PROSITE-ProRule" id="PRU00169"/>
    </source>
</evidence>
<dbReference type="Pfam" id="PF00072">
    <property type="entry name" value="Response_reg"/>
    <property type="match status" value="1"/>
</dbReference>
<dbReference type="InterPro" id="IPR011006">
    <property type="entry name" value="CheY-like_superfamily"/>
</dbReference>
<keyword evidence="2" id="KW-0902">Two-component regulatory system</keyword>
<dbReference type="AlphaFoldDB" id="A0A1G9B5L5"/>
<dbReference type="PANTHER" id="PTHR44591">
    <property type="entry name" value="STRESS RESPONSE REGULATOR PROTEIN 1"/>
    <property type="match status" value="1"/>
</dbReference>
<dbReference type="PANTHER" id="PTHR44591:SF14">
    <property type="entry name" value="PROTEIN PILG"/>
    <property type="match status" value="1"/>
</dbReference>
<name>A0A1G9B5L5_9ACTN</name>
<evidence type="ECO:0000259" key="4">
    <source>
        <dbReference type="PROSITE" id="PS50110"/>
    </source>
</evidence>
<accession>A0A1G9B5L5</accession>
<evidence type="ECO:0000256" key="1">
    <source>
        <dbReference type="ARBA" id="ARBA00022553"/>
    </source>
</evidence>
<dbReference type="InterPro" id="IPR050595">
    <property type="entry name" value="Bact_response_regulator"/>
</dbReference>
<keyword evidence="1 3" id="KW-0597">Phosphoprotein</keyword>
<evidence type="ECO:0000256" key="2">
    <source>
        <dbReference type="ARBA" id="ARBA00023012"/>
    </source>
</evidence>
<evidence type="ECO:0000313" key="6">
    <source>
        <dbReference type="Proteomes" id="UP000198683"/>
    </source>
</evidence>
<dbReference type="InterPro" id="IPR001789">
    <property type="entry name" value="Sig_transdc_resp-reg_receiver"/>
</dbReference>
<dbReference type="GO" id="GO:0000160">
    <property type="term" value="P:phosphorelay signal transduction system"/>
    <property type="evidence" value="ECO:0007669"/>
    <property type="project" value="UniProtKB-KW"/>
</dbReference>